<comment type="similarity">
    <text evidence="2">Belongs to the binding-protein-dependent transport system permease family. FecCD subfamily.</text>
</comment>
<dbReference type="EMBL" id="JAHZIK010001802">
    <property type="protein sequence ID" value="MBW7459739.1"/>
    <property type="molecule type" value="Genomic_DNA"/>
</dbReference>
<accession>A0ABS7CFP2</accession>
<evidence type="ECO:0000313" key="10">
    <source>
        <dbReference type="Proteomes" id="UP001519887"/>
    </source>
</evidence>
<dbReference type="Proteomes" id="UP001519887">
    <property type="component" value="Unassembled WGS sequence"/>
</dbReference>
<keyword evidence="10" id="KW-1185">Reference proteome</keyword>
<reference evidence="9 10" key="1">
    <citation type="submission" date="2021-07" db="EMBL/GenBank/DDBJ databases">
        <title>Paenibacillus radiodurans sp. nov., isolated from the southeastern edge of Tengger Desert.</title>
        <authorList>
            <person name="Zhang G."/>
        </authorList>
    </citation>
    <scope>NUCLEOTIDE SEQUENCE [LARGE SCALE GENOMIC DNA]</scope>
    <source>
        <strain evidence="9 10">CCM 7311</strain>
    </source>
</reference>
<keyword evidence="3" id="KW-0813">Transport</keyword>
<dbReference type="Gene3D" id="1.10.3470.10">
    <property type="entry name" value="ABC transporter involved in vitamin B12 uptake, BtuC"/>
    <property type="match status" value="1"/>
</dbReference>
<dbReference type="InterPro" id="IPR000522">
    <property type="entry name" value="ABC_transptr_permease_BtuC"/>
</dbReference>
<keyword evidence="6 8" id="KW-1133">Transmembrane helix</keyword>
<evidence type="ECO:0000313" key="9">
    <source>
        <dbReference type="EMBL" id="MBW7459739.1"/>
    </source>
</evidence>
<proteinExistence type="inferred from homology"/>
<name>A0ABS7CFP2_9BACL</name>
<evidence type="ECO:0000256" key="2">
    <source>
        <dbReference type="ARBA" id="ARBA00007935"/>
    </source>
</evidence>
<keyword evidence="5 8" id="KW-0812">Transmembrane</keyword>
<evidence type="ECO:0000256" key="8">
    <source>
        <dbReference type="SAM" id="Phobius"/>
    </source>
</evidence>
<evidence type="ECO:0000256" key="1">
    <source>
        <dbReference type="ARBA" id="ARBA00004651"/>
    </source>
</evidence>
<feature type="transmembrane region" description="Helical" evidence="8">
    <location>
        <begin position="20"/>
        <end position="38"/>
    </location>
</feature>
<dbReference type="PANTHER" id="PTHR30472">
    <property type="entry name" value="FERRIC ENTEROBACTIN TRANSPORT SYSTEM PERMEASE PROTEIN"/>
    <property type="match status" value="1"/>
</dbReference>
<dbReference type="Pfam" id="PF01032">
    <property type="entry name" value="FecCD"/>
    <property type="match status" value="1"/>
</dbReference>
<comment type="caution">
    <text evidence="9">The sequence shown here is derived from an EMBL/GenBank/DDBJ whole genome shotgun (WGS) entry which is preliminary data.</text>
</comment>
<feature type="transmembrane region" description="Helical" evidence="8">
    <location>
        <begin position="108"/>
        <end position="130"/>
    </location>
</feature>
<protein>
    <submittedName>
        <fullName evidence="9">Iron ABC transporter permease</fullName>
    </submittedName>
</protein>
<evidence type="ECO:0000256" key="7">
    <source>
        <dbReference type="ARBA" id="ARBA00023136"/>
    </source>
</evidence>
<keyword evidence="7 8" id="KW-0472">Membrane</keyword>
<feature type="transmembrane region" description="Helical" evidence="8">
    <location>
        <begin position="136"/>
        <end position="155"/>
    </location>
</feature>
<dbReference type="CDD" id="cd06550">
    <property type="entry name" value="TM_ABC_iron-siderophores_like"/>
    <property type="match status" value="1"/>
</dbReference>
<dbReference type="SUPFAM" id="SSF81345">
    <property type="entry name" value="ABC transporter involved in vitamin B12 uptake, BtuC"/>
    <property type="match status" value="1"/>
</dbReference>
<organism evidence="9 10">
    <name type="scientific">Paenibacillus sepulcri</name>
    <dbReference type="NCBI Taxonomy" id="359917"/>
    <lineage>
        <taxon>Bacteria</taxon>
        <taxon>Bacillati</taxon>
        <taxon>Bacillota</taxon>
        <taxon>Bacilli</taxon>
        <taxon>Bacillales</taxon>
        <taxon>Paenibacillaceae</taxon>
        <taxon>Paenibacillus</taxon>
    </lineage>
</organism>
<gene>
    <name evidence="9" type="ORF">K0U00_37335</name>
</gene>
<evidence type="ECO:0000256" key="3">
    <source>
        <dbReference type="ARBA" id="ARBA00022448"/>
    </source>
</evidence>
<evidence type="ECO:0000256" key="6">
    <source>
        <dbReference type="ARBA" id="ARBA00022989"/>
    </source>
</evidence>
<dbReference type="PANTHER" id="PTHR30472:SF23">
    <property type="entry name" value="IRON-UPTAKE SYSTEM PERMEASE PROTEIN FEUC"/>
    <property type="match status" value="1"/>
</dbReference>
<evidence type="ECO:0000256" key="4">
    <source>
        <dbReference type="ARBA" id="ARBA00022475"/>
    </source>
</evidence>
<feature type="non-terminal residue" evidence="9">
    <location>
        <position position="1"/>
    </location>
</feature>
<keyword evidence="4" id="KW-1003">Cell membrane</keyword>
<comment type="subcellular location">
    <subcellularLocation>
        <location evidence="1">Cell membrane</location>
        <topology evidence="1">Multi-pass membrane protein</topology>
    </subcellularLocation>
</comment>
<evidence type="ECO:0000256" key="5">
    <source>
        <dbReference type="ARBA" id="ARBA00022692"/>
    </source>
</evidence>
<dbReference type="InterPro" id="IPR037294">
    <property type="entry name" value="ABC_BtuC-like"/>
</dbReference>
<sequence length="159" mass="17261">PHDFEMAAVWLTGSIWNANWAYIVSMLPWLIVLIPMIMRKAYIIDLLQLGEDGAKSLGVSTEKDKNTLLLGSIGIVSVCVSVSGNIGFIGLMAPHIARRLVGIHYQRVLPVSGMMGMALVIVSDCIARMVFAPAELAVGIVISIIGVPYFVYLLYKAKA</sequence>